<keyword evidence="3" id="KW-0489">Methyltransferase</keyword>
<accession>A0ABM5V245</accession>
<evidence type="ECO:0000256" key="1">
    <source>
        <dbReference type="PROSITE-ProRule" id="PRU00339"/>
    </source>
</evidence>
<organism evidence="3 4">
    <name type="scientific">Herbaspirillum hiltneri N3</name>
    <dbReference type="NCBI Taxonomy" id="1262470"/>
    <lineage>
        <taxon>Bacteria</taxon>
        <taxon>Pseudomonadati</taxon>
        <taxon>Pseudomonadota</taxon>
        <taxon>Betaproteobacteria</taxon>
        <taxon>Burkholderiales</taxon>
        <taxon>Oxalobacteraceae</taxon>
        <taxon>Herbaspirillum</taxon>
    </lineage>
</organism>
<keyword evidence="1" id="KW-0802">TPR repeat</keyword>
<keyword evidence="3" id="KW-0808">Transferase</keyword>
<dbReference type="SUPFAM" id="SSF53335">
    <property type="entry name" value="S-adenosyl-L-methionine-dependent methyltransferases"/>
    <property type="match status" value="1"/>
</dbReference>
<protein>
    <submittedName>
        <fullName evidence="3">Methyltransferase</fullName>
    </submittedName>
</protein>
<keyword evidence="4" id="KW-1185">Reference proteome</keyword>
<name>A0ABM5V245_9BURK</name>
<dbReference type="GO" id="GO:0032259">
    <property type="term" value="P:methylation"/>
    <property type="evidence" value="ECO:0007669"/>
    <property type="project" value="UniProtKB-KW"/>
</dbReference>
<dbReference type="Pfam" id="PF08241">
    <property type="entry name" value="Methyltransf_11"/>
    <property type="match status" value="1"/>
</dbReference>
<proteinExistence type="predicted"/>
<sequence>MQSLSQGGADAALLQLLQQAIGFHTSGDLPRAERIYREVLAQDPVHPIALHYLGIFLHQNGQHDEGVQSIRLSCALQPDNAAWHNDLGNVLFALREFEEASEAYQASLDADPHDHVVWNNLGSSQLQHNDTEGAIASFKQAVALSPEFGPALIHLGNIYDAAGDKMTSSHYQCRAFVLPPLEGKSKEMLGISFYFLGRLQEAADVYRDWMEDEPGNPIAAHMYAACSQIEVPGRASDSYIEKHFDRYAETFNANLVGSLGYRGPQLMAQGLDIIAAAGKQYDVLDLGCGTGLCAPIVAAYARSLTGVDLSGKMLDQARARGGYDRLIKQEITEFMVTQPQAFDLVLAADTLIYFGSLDKVFHAVATSLRSAGHFMFTVEAVAEDAGQVAGFQLHPSGRYRHGADHVARCLADAGLSLVSMTDVTLREEIRQPVKGMLVVAQKA</sequence>
<dbReference type="InterPro" id="IPR019734">
    <property type="entry name" value="TPR_rpt"/>
</dbReference>
<dbReference type="EMBL" id="CP011409">
    <property type="protein sequence ID" value="AKZ63613.1"/>
    <property type="molecule type" value="Genomic_DNA"/>
</dbReference>
<dbReference type="Gene3D" id="1.25.40.10">
    <property type="entry name" value="Tetratricopeptide repeat domain"/>
    <property type="match status" value="1"/>
</dbReference>
<dbReference type="PROSITE" id="PS50005">
    <property type="entry name" value="TPR"/>
    <property type="match status" value="2"/>
</dbReference>
<feature type="repeat" description="TPR" evidence="1">
    <location>
        <begin position="81"/>
        <end position="114"/>
    </location>
</feature>
<dbReference type="GO" id="GO:0008168">
    <property type="term" value="F:methyltransferase activity"/>
    <property type="evidence" value="ECO:0007669"/>
    <property type="project" value="UniProtKB-KW"/>
</dbReference>
<evidence type="ECO:0000313" key="3">
    <source>
        <dbReference type="EMBL" id="AKZ63613.1"/>
    </source>
</evidence>
<evidence type="ECO:0000313" key="4">
    <source>
        <dbReference type="Proteomes" id="UP000063429"/>
    </source>
</evidence>
<dbReference type="RefSeq" id="WP_053198344.1">
    <property type="nucleotide sequence ID" value="NZ_CP011409.1"/>
</dbReference>
<dbReference type="PANTHER" id="PTHR44809">
    <property type="match status" value="1"/>
</dbReference>
<gene>
    <name evidence="3" type="ORF">F506_13910</name>
</gene>
<dbReference type="SMART" id="SM00028">
    <property type="entry name" value="TPR"/>
    <property type="match status" value="4"/>
</dbReference>
<dbReference type="Proteomes" id="UP000063429">
    <property type="component" value="Chromosome"/>
</dbReference>
<feature type="repeat" description="TPR" evidence="1">
    <location>
        <begin position="115"/>
        <end position="148"/>
    </location>
</feature>
<dbReference type="InterPro" id="IPR052943">
    <property type="entry name" value="TMTC_O-mannosyl-trnsfr"/>
</dbReference>
<dbReference type="InterPro" id="IPR011990">
    <property type="entry name" value="TPR-like_helical_dom_sf"/>
</dbReference>
<evidence type="ECO:0000259" key="2">
    <source>
        <dbReference type="Pfam" id="PF08241"/>
    </source>
</evidence>
<dbReference type="Gene3D" id="3.40.50.150">
    <property type="entry name" value="Vaccinia Virus protein VP39"/>
    <property type="match status" value="1"/>
</dbReference>
<dbReference type="SUPFAM" id="SSF48452">
    <property type="entry name" value="TPR-like"/>
    <property type="match status" value="1"/>
</dbReference>
<dbReference type="Pfam" id="PF13432">
    <property type="entry name" value="TPR_16"/>
    <property type="match status" value="2"/>
</dbReference>
<dbReference type="InterPro" id="IPR013216">
    <property type="entry name" value="Methyltransf_11"/>
</dbReference>
<dbReference type="InterPro" id="IPR029063">
    <property type="entry name" value="SAM-dependent_MTases_sf"/>
</dbReference>
<dbReference type="CDD" id="cd02440">
    <property type="entry name" value="AdoMet_MTases"/>
    <property type="match status" value="1"/>
</dbReference>
<reference evidence="4" key="1">
    <citation type="journal article" date="2015" name="Genome Announc.">
        <title>Complete Genome Sequence of Herbaspirillum hiltneri N3 (DSM 17495), Isolated from Surface-Sterilized Wheat Roots.</title>
        <authorList>
            <person name="Guizelini D."/>
            <person name="Saizaki P.M."/>
            <person name="Coimbra N.A."/>
            <person name="Weiss V.A."/>
            <person name="Faoro H."/>
            <person name="Sfeir M.Z."/>
            <person name="Baura V.A."/>
            <person name="Monteiro R.A."/>
            <person name="Chubatsu L.S."/>
            <person name="Souza E.M."/>
            <person name="Cruz L.M."/>
            <person name="Pedrosa F.O."/>
            <person name="Raittz R.T."/>
            <person name="Marchaukoski J.N."/>
            <person name="Steffens M.B."/>
        </authorList>
    </citation>
    <scope>NUCLEOTIDE SEQUENCE [LARGE SCALE GENOMIC DNA]</scope>
    <source>
        <strain evidence="4">N3</strain>
    </source>
</reference>
<feature type="domain" description="Methyltransferase type 11" evidence="2">
    <location>
        <begin position="284"/>
        <end position="376"/>
    </location>
</feature>
<dbReference type="PANTHER" id="PTHR44809:SF1">
    <property type="entry name" value="PROTEIN O-MANNOSYL-TRANSFERASE TMTC1"/>
    <property type="match status" value="1"/>
</dbReference>